<keyword evidence="3" id="KW-1185">Reference proteome</keyword>
<name>A0ABR0UKS8_REHGL</name>
<dbReference type="Proteomes" id="UP001318860">
    <property type="component" value="Unassembled WGS sequence"/>
</dbReference>
<gene>
    <name evidence="2" type="ORF">DH2020_043692</name>
</gene>
<sequence>MDIVVGTINDSYFHFISSIWDIERNNFIPKTFKRTVKKMWRQTAEFNMDEVCQCGRRVVKKTSWTDLNPGRRAQQIIPGLLKKMNRLDDDLKRVAKLEDELKKLEDELKQNKSREKWL</sequence>
<accession>A0ABR0UKS8</accession>
<dbReference type="EMBL" id="JABTTQ020002693">
    <property type="protein sequence ID" value="KAK6122565.1"/>
    <property type="molecule type" value="Genomic_DNA"/>
</dbReference>
<evidence type="ECO:0000313" key="3">
    <source>
        <dbReference type="Proteomes" id="UP001318860"/>
    </source>
</evidence>
<evidence type="ECO:0000256" key="1">
    <source>
        <dbReference type="SAM" id="Coils"/>
    </source>
</evidence>
<evidence type="ECO:0000313" key="2">
    <source>
        <dbReference type="EMBL" id="KAK6122565.1"/>
    </source>
</evidence>
<comment type="caution">
    <text evidence="2">The sequence shown here is derived from an EMBL/GenBank/DDBJ whole genome shotgun (WGS) entry which is preliminary data.</text>
</comment>
<keyword evidence="1" id="KW-0175">Coiled coil</keyword>
<proteinExistence type="predicted"/>
<reference evidence="2 3" key="1">
    <citation type="journal article" date="2021" name="Comput. Struct. Biotechnol. J.">
        <title>De novo genome assembly of the potent medicinal plant Rehmannia glutinosa using nanopore technology.</title>
        <authorList>
            <person name="Ma L."/>
            <person name="Dong C."/>
            <person name="Song C."/>
            <person name="Wang X."/>
            <person name="Zheng X."/>
            <person name="Niu Y."/>
            <person name="Chen S."/>
            <person name="Feng W."/>
        </authorList>
    </citation>
    <scope>NUCLEOTIDE SEQUENCE [LARGE SCALE GENOMIC DNA]</scope>
    <source>
        <strain evidence="2">DH-2019</strain>
    </source>
</reference>
<feature type="coiled-coil region" evidence="1">
    <location>
        <begin position="80"/>
        <end position="114"/>
    </location>
</feature>
<organism evidence="2 3">
    <name type="scientific">Rehmannia glutinosa</name>
    <name type="common">Chinese foxglove</name>
    <dbReference type="NCBI Taxonomy" id="99300"/>
    <lineage>
        <taxon>Eukaryota</taxon>
        <taxon>Viridiplantae</taxon>
        <taxon>Streptophyta</taxon>
        <taxon>Embryophyta</taxon>
        <taxon>Tracheophyta</taxon>
        <taxon>Spermatophyta</taxon>
        <taxon>Magnoliopsida</taxon>
        <taxon>eudicotyledons</taxon>
        <taxon>Gunneridae</taxon>
        <taxon>Pentapetalae</taxon>
        <taxon>asterids</taxon>
        <taxon>lamiids</taxon>
        <taxon>Lamiales</taxon>
        <taxon>Orobanchaceae</taxon>
        <taxon>Rehmannieae</taxon>
        <taxon>Rehmannia</taxon>
    </lineage>
</organism>
<protein>
    <submittedName>
        <fullName evidence="2">Uncharacterized protein</fullName>
    </submittedName>
</protein>